<dbReference type="AlphaFoldDB" id="X1NKF0"/>
<organism evidence="2">
    <name type="scientific">marine sediment metagenome</name>
    <dbReference type="NCBI Taxonomy" id="412755"/>
    <lineage>
        <taxon>unclassified sequences</taxon>
        <taxon>metagenomes</taxon>
        <taxon>ecological metagenomes</taxon>
    </lineage>
</organism>
<dbReference type="Pfam" id="PF17651">
    <property type="entry name" value="Raco_middle"/>
    <property type="match status" value="1"/>
</dbReference>
<dbReference type="Gene3D" id="3.30.420.480">
    <property type="entry name" value="Domain of unknown function (DUF4445)"/>
    <property type="match status" value="1"/>
</dbReference>
<accession>X1NKF0</accession>
<evidence type="ECO:0000313" key="2">
    <source>
        <dbReference type="EMBL" id="GAI30701.1"/>
    </source>
</evidence>
<feature type="domain" description="RACo-like middle region" evidence="1">
    <location>
        <begin position="16"/>
        <end position="69"/>
    </location>
</feature>
<dbReference type="EMBL" id="BARV01014263">
    <property type="protein sequence ID" value="GAI30701.1"/>
    <property type="molecule type" value="Genomic_DNA"/>
</dbReference>
<dbReference type="InterPro" id="IPR052911">
    <property type="entry name" value="Corrinoid_activation_enz"/>
</dbReference>
<feature type="non-terminal residue" evidence="2">
    <location>
        <position position="72"/>
    </location>
</feature>
<dbReference type="InterPro" id="IPR042259">
    <property type="entry name" value="Raco-like_middle_sf"/>
</dbReference>
<comment type="caution">
    <text evidence="2">The sequence shown here is derived from an EMBL/GenBank/DDBJ whole genome shotgun (WGS) entry which is preliminary data.</text>
</comment>
<sequence>DIYKKYLKVDSTDKIFGLAIDIGTTTVVAKLIDMTNGQCLATQADLNPQTKYGDDVVTRIAYAQTEAKSAEL</sequence>
<dbReference type="PANTHER" id="PTHR42895:SF2">
    <property type="entry name" value="IRON-SULFUR CLUSTER PROTEIN"/>
    <property type="match status" value="1"/>
</dbReference>
<protein>
    <recommendedName>
        <fullName evidence="1">RACo-like middle region domain-containing protein</fullName>
    </recommendedName>
</protein>
<evidence type="ECO:0000259" key="1">
    <source>
        <dbReference type="Pfam" id="PF17651"/>
    </source>
</evidence>
<proteinExistence type="predicted"/>
<dbReference type="InterPro" id="IPR041414">
    <property type="entry name" value="Raco-like_middle"/>
</dbReference>
<gene>
    <name evidence="2" type="ORF">S06H3_25061</name>
</gene>
<feature type="non-terminal residue" evidence="2">
    <location>
        <position position="1"/>
    </location>
</feature>
<dbReference type="PANTHER" id="PTHR42895">
    <property type="entry name" value="IRON-SULFUR CLUSTER-BINDING PROTEIN-RELATED"/>
    <property type="match status" value="1"/>
</dbReference>
<name>X1NKF0_9ZZZZ</name>
<reference evidence="2" key="1">
    <citation type="journal article" date="2014" name="Front. Microbiol.">
        <title>High frequency of phylogenetically diverse reductive dehalogenase-homologous genes in deep subseafloor sedimentary metagenomes.</title>
        <authorList>
            <person name="Kawai M."/>
            <person name="Futagami T."/>
            <person name="Toyoda A."/>
            <person name="Takaki Y."/>
            <person name="Nishi S."/>
            <person name="Hori S."/>
            <person name="Arai W."/>
            <person name="Tsubouchi T."/>
            <person name="Morono Y."/>
            <person name="Uchiyama I."/>
            <person name="Ito T."/>
            <person name="Fujiyama A."/>
            <person name="Inagaki F."/>
            <person name="Takami H."/>
        </authorList>
    </citation>
    <scope>NUCLEOTIDE SEQUENCE</scope>
    <source>
        <strain evidence="2">Expedition CK06-06</strain>
    </source>
</reference>